<dbReference type="Gene3D" id="1.20.1070.10">
    <property type="entry name" value="Rhodopsin 7-helix transmembrane proteins"/>
    <property type="match status" value="1"/>
</dbReference>
<dbReference type="InterPro" id="IPR046338">
    <property type="entry name" value="GAIN_dom_sf"/>
</dbReference>
<feature type="domain" description="G-protein coupled receptors family 2 profile 2" evidence="14">
    <location>
        <begin position="455"/>
        <end position="787"/>
    </location>
</feature>
<dbReference type="Proteomes" id="UP000735302">
    <property type="component" value="Unassembled WGS sequence"/>
</dbReference>
<dbReference type="EMBL" id="BLXT01000501">
    <property type="protein sequence ID" value="GFN77657.1"/>
    <property type="molecule type" value="Genomic_DNA"/>
</dbReference>
<evidence type="ECO:0000259" key="14">
    <source>
        <dbReference type="PROSITE" id="PS50261"/>
    </source>
</evidence>
<reference evidence="15 16" key="1">
    <citation type="journal article" date="2021" name="Elife">
        <title>Chloroplast acquisition without the gene transfer in kleptoplastic sea slugs, Plakobranchus ocellatus.</title>
        <authorList>
            <person name="Maeda T."/>
            <person name="Takahashi S."/>
            <person name="Yoshida T."/>
            <person name="Shimamura S."/>
            <person name="Takaki Y."/>
            <person name="Nagai Y."/>
            <person name="Toyoda A."/>
            <person name="Suzuki Y."/>
            <person name="Arimoto A."/>
            <person name="Ishii H."/>
            <person name="Satoh N."/>
            <person name="Nishiyama T."/>
            <person name="Hasebe M."/>
            <person name="Maruyama T."/>
            <person name="Minagawa J."/>
            <person name="Obokata J."/>
            <person name="Shigenobu S."/>
        </authorList>
    </citation>
    <scope>NUCLEOTIDE SEQUENCE [LARGE SCALE GENOMIC DNA]</scope>
</reference>
<dbReference type="PRINTS" id="PR00249">
    <property type="entry name" value="GPCRSECRETIN"/>
</dbReference>
<evidence type="ECO:0000259" key="12">
    <source>
        <dbReference type="PROSITE" id="PS50221"/>
    </source>
</evidence>
<keyword evidence="2 11" id="KW-0812">Transmembrane</keyword>
<keyword evidence="8 15" id="KW-0675">Receptor</keyword>
<evidence type="ECO:0000256" key="3">
    <source>
        <dbReference type="ARBA" id="ARBA00022729"/>
    </source>
</evidence>
<dbReference type="GO" id="GO:0007166">
    <property type="term" value="P:cell surface receptor signaling pathway"/>
    <property type="evidence" value="ECO:0007669"/>
    <property type="project" value="InterPro"/>
</dbReference>
<dbReference type="SMART" id="SM00008">
    <property type="entry name" value="HormR"/>
    <property type="match status" value="1"/>
</dbReference>
<evidence type="ECO:0000256" key="7">
    <source>
        <dbReference type="ARBA" id="ARBA00023157"/>
    </source>
</evidence>
<proteinExistence type="predicted"/>
<feature type="transmembrane region" description="Helical" evidence="11">
    <location>
        <begin position="457"/>
        <end position="480"/>
    </location>
</feature>
<evidence type="ECO:0000256" key="8">
    <source>
        <dbReference type="ARBA" id="ARBA00023170"/>
    </source>
</evidence>
<evidence type="ECO:0000256" key="2">
    <source>
        <dbReference type="ARBA" id="ARBA00022692"/>
    </source>
</evidence>
<feature type="transmembrane region" description="Helical" evidence="11">
    <location>
        <begin position="729"/>
        <end position="751"/>
    </location>
</feature>
<evidence type="ECO:0000256" key="11">
    <source>
        <dbReference type="SAM" id="Phobius"/>
    </source>
</evidence>
<dbReference type="PROSITE" id="PS50221">
    <property type="entry name" value="GAIN_B"/>
    <property type="match status" value="1"/>
</dbReference>
<evidence type="ECO:0000256" key="9">
    <source>
        <dbReference type="ARBA" id="ARBA00023224"/>
    </source>
</evidence>
<keyword evidence="3" id="KW-0732">Signal</keyword>
<evidence type="ECO:0000256" key="5">
    <source>
        <dbReference type="ARBA" id="ARBA00023040"/>
    </source>
</evidence>
<evidence type="ECO:0000256" key="4">
    <source>
        <dbReference type="ARBA" id="ARBA00022989"/>
    </source>
</evidence>
<keyword evidence="6 11" id="KW-0472">Membrane</keyword>
<feature type="transmembrane region" description="Helical" evidence="11">
    <location>
        <begin position="566"/>
        <end position="586"/>
    </location>
</feature>
<dbReference type="InterPro" id="IPR017981">
    <property type="entry name" value="GPCR_2-like_7TM"/>
</dbReference>
<dbReference type="Pfam" id="PF00002">
    <property type="entry name" value="7tm_2"/>
    <property type="match status" value="1"/>
</dbReference>
<keyword evidence="7" id="KW-1015">Disulfide bond</keyword>
<feature type="compositionally biased region" description="Polar residues" evidence="10">
    <location>
        <begin position="825"/>
        <end position="836"/>
    </location>
</feature>
<feature type="region of interest" description="Disordered" evidence="10">
    <location>
        <begin position="862"/>
        <end position="884"/>
    </location>
</feature>
<dbReference type="GO" id="GO:0004930">
    <property type="term" value="F:G protein-coupled receptor activity"/>
    <property type="evidence" value="ECO:0007669"/>
    <property type="project" value="UniProtKB-KW"/>
</dbReference>
<sequence length="991" mass="109270">MLSALGNALKKFHITIVGSKSCECPQPSIQKYIENHSSTDKLTDQVQNSAYCQAGADDKTGSMIFWYDTLAGDDAFRPCPEGSIGYASRHCLLDKDSKTGGLWTRPDLSQCVSPELFQISLDATALLSDGFAYSSAKEVQVLNITARLANATNTVSALASKERFLFPGDLLTSADVMQKLSIAASEGLIVGETEAVAITRASNYTQAVDNIVDPNTETTWRNARASLVEDKVSSVVASTQALIVGVAKGLSLPADDNFSEVSERRETLLNISGRNLEIFVNRVNRSQNNTAYMFDYSAGSSTVSLPIYELDGSGGGKQGHAVNIYMARFQSIAKLLSMKEGRYTKQNQNDSNIINSDIISAEVLTDDDFSHMRNPVELVFRLQKPERKEALQEKCVFMNMSARSYSDRWSSEGCYVSSANETHVVCHCYHLTNFAVLMDVYNNQENLDSTQDAILSYISYIGGSLSIVSCVIAICVFQYFRLSSDRVRIHQQLGVSIVLVQILYICVVNTGSEYNTPVWGCRVLAILMHYSLTAMFCWMLVEGIHLYVVLVRVFKQGSHIKKYSAIGWGVPLVVVAVSVAAFRSRYGTGKLCWLDSELLLVCFVPTVGLVLMINTVVLATVIRVMVKSNSSTNKIGTAERNSLRATTFDMLRPAPLGMLRKVPLARQRPASVVMLPPAPLVLRPVVCQGSTTSYVKASTSCHANASTTCMLGPPTLVRILFRIDEMVRAGLKATLVLLPLLGLTWVLGFLAIRQDQSEAVSYIFTYLFTVTNSCQGVFFLVVHCLLNVDVHQAYERQFSRKKRLSYADTTSSRLRKLSEHDLFPGSNNSPGKSTVHQAYERQFSRKKRLSYADTTSSRLRKLSEHDLFPGSNNSPGKSTTTTRSTLTNLSVGLPRLSFMGHPGDKHPIIGLEDNDGLSQVTAPTWHGFTSGHIPEPDYPQQDFPVDRFGIDNPVSYPPQDRSIKDGVVSGLIIPRPQRNSVRFSTDSDLSF</sequence>
<feature type="region of interest" description="Disordered" evidence="10">
    <location>
        <begin position="818"/>
        <end position="841"/>
    </location>
</feature>
<evidence type="ECO:0000256" key="1">
    <source>
        <dbReference type="ARBA" id="ARBA00004141"/>
    </source>
</evidence>
<accession>A0AAV3Y519</accession>
<dbReference type="InterPro" id="IPR000832">
    <property type="entry name" value="GPCR_2_secretin-like"/>
</dbReference>
<gene>
    <name evidence="15" type="ORF">PoB_000416300</name>
</gene>
<comment type="subcellular location">
    <subcellularLocation>
        <location evidence="1">Membrane</location>
        <topology evidence="1">Multi-pass membrane protein</topology>
    </subcellularLocation>
</comment>
<keyword evidence="16" id="KW-1185">Reference proteome</keyword>
<dbReference type="SMART" id="SM00303">
    <property type="entry name" value="GPS"/>
    <property type="match status" value="1"/>
</dbReference>
<dbReference type="InterPro" id="IPR000203">
    <property type="entry name" value="GPS"/>
</dbReference>
<comment type="caution">
    <text evidence="15">The sequence shown here is derived from an EMBL/GenBank/DDBJ whole genome shotgun (WGS) entry which is preliminary data.</text>
</comment>
<evidence type="ECO:0000313" key="16">
    <source>
        <dbReference type="Proteomes" id="UP000735302"/>
    </source>
</evidence>
<name>A0AAV3Y519_9GAST</name>
<evidence type="ECO:0000313" key="15">
    <source>
        <dbReference type="EMBL" id="GFN77657.1"/>
    </source>
</evidence>
<dbReference type="PROSITE" id="PS50227">
    <property type="entry name" value="G_PROTEIN_RECEP_F2_3"/>
    <property type="match status" value="1"/>
</dbReference>
<dbReference type="PANTHER" id="PTHR12011">
    <property type="entry name" value="ADHESION G-PROTEIN COUPLED RECEPTOR"/>
    <property type="match status" value="1"/>
</dbReference>
<keyword evidence="9" id="KW-0807">Transducer</keyword>
<dbReference type="GO" id="GO:0005886">
    <property type="term" value="C:plasma membrane"/>
    <property type="evidence" value="ECO:0007669"/>
    <property type="project" value="UniProtKB-SubCell"/>
</dbReference>
<dbReference type="Pfam" id="PF01825">
    <property type="entry name" value="GPS"/>
    <property type="match status" value="1"/>
</dbReference>
<keyword evidence="5" id="KW-0297">G-protein coupled receptor</keyword>
<dbReference type="PANTHER" id="PTHR12011:SF471">
    <property type="entry name" value="G-PROTEIN COUPLED RECEPTORS FAMILY 2 PROFILE 2 DOMAIN-CONTAINING PROTEIN"/>
    <property type="match status" value="1"/>
</dbReference>
<dbReference type="Gene3D" id="2.60.220.50">
    <property type="match status" value="1"/>
</dbReference>
<keyword evidence="4 11" id="KW-1133">Transmembrane helix</keyword>
<dbReference type="Gene3D" id="4.10.1240.10">
    <property type="entry name" value="GPCR, family 2, extracellular hormone receptor domain"/>
    <property type="match status" value="1"/>
</dbReference>
<dbReference type="AlphaFoldDB" id="A0AAV3Y519"/>
<dbReference type="InterPro" id="IPR057244">
    <property type="entry name" value="GAIN_B"/>
</dbReference>
<feature type="domain" description="GAIN-B" evidence="12">
    <location>
        <begin position="267"/>
        <end position="444"/>
    </location>
</feature>
<feature type="transmembrane region" description="Helical" evidence="11">
    <location>
        <begin position="763"/>
        <end position="786"/>
    </location>
</feature>
<feature type="domain" description="G-protein coupled receptors family 2 profile 1" evidence="13">
    <location>
        <begin position="23"/>
        <end position="115"/>
    </location>
</feature>
<dbReference type="GO" id="GO:0007189">
    <property type="term" value="P:adenylate cyclase-activating G protein-coupled receptor signaling pathway"/>
    <property type="evidence" value="ECO:0007669"/>
    <property type="project" value="TreeGrafter"/>
</dbReference>
<evidence type="ECO:0000256" key="10">
    <source>
        <dbReference type="SAM" id="MobiDB-lite"/>
    </source>
</evidence>
<feature type="transmembrane region" description="Helical" evidence="11">
    <location>
        <begin position="492"/>
        <end position="512"/>
    </location>
</feature>
<dbReference type="PROSITE" id="PS50261">
    <property type="entry name" value="G_PROTEIN_RECEP_F2_4"/>
    <property type="match status" value="1"/>
</dbReference>
<evidence type="ECO:0000259" key="13">
    <source>
        <dbReference type="PROSITE" id="PS50227"/>
    </source>
</evidence>
<feature type="transmembrane region" description="Helical" evidence="11">
    <location>
        <begin position="532"/>
        <end position="554"/>
    </location>
</feature>
<dbReference type="InterPro" id="IPR001879">
    <property type="entry name" value="GPCR_2_extracellular_dom"/>
</dbReference>
<feature type="transmembrane region" description="Helical" evidence="11">
    <location>
        <begin position="598"/>
        <end position="626"/>
    </location>
</feature>
<organism evidence="15 16">
    <name type="scientific">Plakobranchus ocellatus</name>
    <dbReference type="NCBI Taxonomy" id="259542"/>
    <lineage>
        <taxon>Eukaryota</taxon>
        <taxon>Metazoa</taxon>
        <taxon>Spiralia</taxon>
        <taxon>Lophotrochozoa</taxon>
        <taxon>Mollusca</taxon>
        <taxon>Gastropoda</taxon>
        <taxon>Heterobranchia</taxon>
        <taxon>Euthyneura</taxon>
        <taxon>Panpulmonata</taxon>
        <taxon>Sacoglossa</taxon>
        <taxon>Placobranchoidea</taxon>
        <taxon>Plakobranchidae</taxon>
        <taxon>Plakobranchus</taxon>
    </lineage>
</organism>
<evidence type="ECO:0000256" key="6">
    <source>
        <dbReference type="ARBA" id="ARBA00023136"/>
    </source>
</evidence>
<protein>
    <submittedName>
        <fullName evidence="15">Adhesion g protein-coupled receptor l3</fullName>
    </submittedName>
</protein>
<dbReference type="InterPro" id="IPR036445">
    <property type="entry name" value="GPCR_2_extracell_dom_sf"/>
</dbReference>